<gene>
    <name evidence="15" type="ORF">HH215_26235</name>
</gene>
<reference evidence="15 16" key="1">
    <citation type="submission" date="2020-04" db="EMBL/GenBank/DDBJ databases">
        <title>Genome sequencing of novel species.</title>
        <authorList>
            <person name="Heo J."/>
            <person name="Kim S.-J."/>
            <person name="Kim J.-S."/>
            <person name="Hong S.-B."/>
            <person name="Kwon S.-W."/>
        </authorList>
    </citation>
    <scope>NUCLEOTIDE SEQUENCE [LARGE SCALE GENOMIC DNA]</scope>
    <source>
        <strain evidence="15 16">MFER-1</strain>
    </source>
</reference>
<keyword evidence="7" id="KW-0547">Nucleotide-binding</keyword>
<keyword evidence="4" id="KW-1003">Cell membrane</keyword>
<accession>A0A7Z2VNG8</accession>
<dbReference type="SUPFAM" id="SSF55874">
    <property type="entry name" value="ATPase domain of HSP90 chaperone/DNA topoisomerase II/histidine kinase"/>
    <property type="match status" value="1"/>
</dbReference>
<evidence type="ECO:0000256" key="10">
    <source>
        <dbReference type="ARBA" id="ARBA00023012"/>
    </source>
</evidence>
<dbReference type="Gene3D" id="1.10.8.500">
    <property type="entry name" value="HAMP domain in histidine kinase"/>
    <property type="match status" value="1"/>
</dbReference>
<dbReference type="GO" id="GO:0000155">
    <property type="term" value="F:phosphorelay sensor kinase activity"/>
    <property type="evidence" value="ECO:0007669"/>
    <property type="project" value="InterPro"/>
</dbReference>
<dbReference type="SMART" id="SM00304">
    <property type="entry name" value="HAMP"/>
    <property type="match status" value="1"/>
</dbReference>
<evidence type="ECO:0000256" key="12">
    <source>
        <dbReference type="SAM" id="Phobius"/>
    </source>
</evidence>
<evidence type="ECO:0000259" key="14">
    <source>
        <dbReference type="PROSITE" id="PS50885"/>
    </source>
</evidence>
<dbReference type="SMART" id="SM00387">
    <property type="entry name" value="HATPase_c"/>
    <property type="match status" value="1"/>
</dbReference>
<keyword evidence="9" id="KW-0067">ATP-binding</keyword>
<evidence type="ECO:0000256" key="11">
    <source>
        <dbReference type="ARBA" id="ARBA00023136"/>
    </source>
</evidence>
<dbReference type="InterPro" id="IPR036890">
    <property type="entry name" value="HATPase_C_sf"/>
</dbReference>
<comment type="catalytic activity">
    <reaction evidence="1">
        <text>ATP + protein L-histidine = ADP + protein N-phospho-L-histidine.</text>
        <dbReference type="EC" id="2.7.13.3"/>
    </reaction>
</comment>
<dbReference type="GO" id="GO:0005886">
    <property type="term" value="C:plasma membrane"/>
    <property type="evidence" value="ECO:0007669"/>
    <property type="project" value="UniProtKB-SubCell"/>
</dbReference>
<keyword evidence="6" id="KW-0808">Transferase</keyword>
<feature type="transmembrane region" description="Helical" evidence="12">
    <location>
        <begin position="18"/>
        <end position="38"/>
    </location>
</feature>
<dbReference type="CDD" id="cd06225">
    <property type="entry name" value="HAMP"/>
    <property type="match status" value="1"/>
</dbReference>
<keyword evidence="5" id="KW-0597">Phosphoprotein</keyword>
<evidence type="ECO:0000256" key="1">
    <source>
        <dbReference type="ARBA" id="ARBA00000085"/>
    </source>
</evidence>
<organism evidence="15 16">
    <name type="scientific">Cohnella herbarum</name>
    <dbReference type="NCBI Taxonomy" id="2728023"/>
    <lineage>
        <taxon>Bacteria</taxon>
        <taxon>Bacillati</taxon>
        <taxon>Bacillota</taxon>
        <taxon>Bacilli</taxon>
        <taxon>Bacillales</taxon>
        <taxon>Paenibacillaceae</taxon>
        <taxon>Cohnella</taxon>
    </lineage>
</organism>
<protein>
    <recommendedName>
        <fullName evidence="3">histidine kinase</fullName>
        <ecNumber evidence="3">2.7.13.3</ecNumber>
    </recommendedName>
</protein>
<dbReference type="PANTHER" id="PTHR34220:SF7">
    <property type="entry name" value="SENSOR HISTIDINE KINASE YPDA"/>
    <property type="match status" value="1"/>
</dbReference>
<dbReference type="Gene3D" id="3.30.565.10">
    <property type="entry name" value="Histidine kinase-like ATPase, C-terminal domain"/>
    <property type="match status" value="1"/>
</dbReference>
<dbReference type="PROSITE" id="PS50885">
    <property type="entry name" value="HAMP"/>
    <property type="match status" value="1"/>
</dbReference>
<evidence type="ECO:0000256" key="2">
    <source>
        <dbReference type="ARBA" id="ARBA00004651"/>
    </source>
</evidence>
<dbReference type="InterPro" id="IPR010559">
    <property type="entry name" value="Sig_transdc_His_kin_internal"/>
</dbReference>
<dbReference type="InterPro" id="IPR003594">
    <property type="entry name" value="HATPase_dom"/>
</dbReference>
<dbReference type="SUPFAM" id="SSF158472">
    <property type="entry name" value="HAMP domain-like"/>
    <property type="match status" value="1"/>
</dbReference>
<comment type="subcellular location">
    <subcellularLocation>
        <location evidence="2">Cell membrane</location>
        <topology evidence="2">Multi-pass membrane protein</topology>
    </subcellularLocation>
</comment>
<evidence type="ECO:0000256" key="3">
    <source>
        <dbReference type="ARBA" id="ARBA00012438"/>
    </source>
</evidence>
<evidence type="ECO:0000259" key="13">
    <source>
        <dbReference type="PROSITE" id="PS50109"/>
    </source>
</evidence>
<feature type="transmembrane region" description="Helical" evidence="12">
    <location>
        <begin position="312"/>
        <end position="333"/>
    </location>
</feature>
<evidence type="ECO:0000313" key="16">
    <source>
        <dbReference type="Proteomes" id="UP000502248"/>
    </source>
</evidence>
<feature type="domain" description="HAMP" evidence="14">
    <location>
        <begin position="331"/>
        <end position="383"/>
    </location>
</feature>
<keyword evidence="12" id="KW-0812">Transmembrane</keyword>
<keyword evidence="11 12" id="KW-0472">Membrane</keyword>
<dbReference type="RefSeq" id="WP_169282568.1">
    <property type="nucleotide sequence ID" value="NZ_CP051680.1"/>
</dbReference>
<dbReference type="PROSITE" id="PS50109">
    <property type="entry name" value="HIS_KIN"/>
    <property type="match status" value="1"/>
</dbReference>
<dbReference type="Gene3D" id="3.30.450.20">
    <property type="entry name" value="PAS domain"/>
    <property type="match status" value="1"/>
</dbReference>
<keyword evidence="10" id="KW-0902">Two-component regulatory system</keyword>
<evidence type="ECO:0000256" key="9">
    <source>
        <dbReference type="ARBA" id="ARBA00022840"/>
    </source>
</evidence>
<dbReference type="AlphaFoldDB" id="A0A7Z2VNG8"/>
<name>A0A7Z2VNG8_9BACL</name>
<dbReference type="Proteomes" id="UP000502248">
    <property type="component" value="Chromosome"/>
</dbReference>
<dbReference type="PANTHER" id="PTHR34220">
    <property type="entry name" value="SENSOR HISTIDINE KINASE YPDA"/>
    <property type="match status" value="1"/>
</dbReference>
<evidence type="ECO:0000256" key="8">
    <source>
        <dbReference type="ARBA" id="ARBA00022777"/>
    </source>
</evidence>
<dbReference type="InterPro" id="IPR003660">
    <property type="entry name" value="HAMP_dom"/>
</dbReference>
<dbReference type="EC" id="2.7.13.3" evidence="3"/>
<evidence type="ECO:0000256" key="6">
    <source>
        <dbReference type="ARBA" id="ARBA00022679"/>
    </source>
</evidence>
<dbReference type="EMBL" id="CP051680">
    <property type="protein sequence ID" value="QJD86319.1"/>
    <property type="molecule type" value="Genomic_DNA"/>
</dbReference>
<dbReference type="InterPro" id="IPR050640">
    <property type="entry name" value="Bact_2-comp_sensor_kinase"/>
</dbReference>
<keyword evidence="12" id="KW-1133">Transmembrane helix</keyword>
<dbReference type="Pfam" id="PF00672">
    <property type="entry name" value="HAMP"/>
    <property type="match status" value="1"/>
</dbReference>
<keyword evidence="16" id="KW-1185">Reference proteome</keyword>
<dbReference type="InterPro" id="IPR005467">
    <property type="entry name" value="His_kinase_dom"/>
</dbReference>
<sequence length="602" mass="68557">MFKGIVGAVNNIGLRKKLYTSLLVFIFIPLLVFGYYLYDKFSAKLIDQFEYTAGQAFEQTAGYLEYKIFNVSSIANIAMMDNKIQELFKYTPSDRYNESIIQDEYYRDNLNFLYSLERSKDIYRIGLYVPSELIFANEREHFFNWSSLAESGISERMEENRGKLIWLPSGVLDPGHGGQTKLISALCRIRNLGNYHQTLGACRIDLLESDVHDIIARARATPSSLVALVNENGQTITSVGDPRLLEAGLRQQEISDILKEPEEAQASAKIKIDNRHGVLLYKDVKGTDWKLLSFIPDEEMLRTTESVKKETAVFVLILCVLAYGFAIFISSTITSRIKKLVVQLKQTERGDFKQPVFRGGHDEIGQLGMKFNHMLGRISDLIEEKYNLGKSVKGAELKALQAQINPHFLYNTLECIRWMTKENKSEEINRLLYLLAKFYRLSLSKGEEVISLKDEIEHIKAYVEIQNIRFDDAIHLEIDVPEELLEFALIKLVLQPIVENSILHGILEKTDGTGRIQVKAEILGEELVLTVADDGAGIEEKVLENILNSDRRSRNSGYGIKNVNERIKLYYGSEYGLEYRSIYGEGTSVRIRIPAIGRLNEA</sequence>
<dbReference type="KEGG" id="cheb:HH215_26235"/>
<dbReference type="PRINTS" id="PR00344">
    <property type="entry name" value="BCTRLSENSOR"/>
</dbReference>
<dbReference type="Pfam" id="PF02518">
    <property type="entry name" value="HATPase_c"/>
    <property type="match status" value="1"/>
</dbReference>
<feature type="domain" description="Histidine kinase" evidence="13">
    <location>
        <begin position="426"/>
        <end position="597"/>
    </location>
</feature>
<evidence type="ECO:0000256" key="5">
    <source>
        <dbReference type="ARBA" id="ARBA00022553"/>
    </source>
</evidence>
<keyword evidence="8 15" id="KW-0418">Kinase</keyword>
<dbReference type="InterPro" id="IPR004358">
    <property type="entry name" value="Sig_transdc_His_kin-like_C"/>
</dbReference>
<dbReference type="GO" id="GO:0005524">
    <property type="term" value="F:ATP binding"/>
    <property type="evidence" value="ECO:0007669"/>
    <property type="project" value="UniProtKB-KW"/>
</dbReference>
<dbReference type="Pfam" id="PF06580">
    <property type="entry name" value="His_kinase"/>
    <property type="match status" value="1"/>
</dbReference>
<proteinExistence type="predicted"/>
<evidence type="ECO:0000313" key="15">
    <source>
        <dbReference type="EMBL" id="QJD86319.1"/>
    </source>
</evidence>
<evidence type="ECO:0000256" key="4">
    <source>
        <dbReference type="ARBA" id="ARBA00022475"/>
    </source>
</evidence>
<evidence type="ECO:0000256" key="7">
    <source>
        <dbReference type="ARBA" id="ARBA00022741"/>
    </source>
</evidence>